<dbReference type="RefSeq" id="WP_012971280.1">
    <property type="nucleotide sequence ID" value="NC_013851.1"/>
</dbReference>
<evidence type="ECO:0000256" key="5">
    <source>
        <dbReference type="ARBA" id="ARBA00023237"/>
    </source>
</evidence>
<keyword evidence="2" id="KW-0732">Signal</keyword>
<reference evidence="8 9" key="1">
    <citation type="journal article" date="2011" name="Stand. Genomic Sci.">
        <title>Complete genome sequence of Allochromatium vinosum DSM 180(T).</title>
        <authorList>
            <person name="Weissgerber T."/>
            <person name="Zigann R."/>
            <person name="Bruce D."/>
            <person name="Chang Y.J."/>
            <person name="Detter J.C."/>
            <person name="Han C."/>
            <person name="Hauser L."/>
            <person name="Jeffries C.D."/>
            <person name="Land M."/>
            <person name="Munk A.C."/>
            <person name="Tapia R."/>
            <person name="Dahl C."/>
        </authorList>
    </citation>
    <scope>NUCLEOTIDE SEQUENCE [LARGE SCALE GENOMIC DNA]</scope>
    <source>
        <strain evidence="9">ATCC 17899 / DSM 180 / NBRC 103801 / NCIMB 10441 / D</strain>
    </source>
</reference>
<keyword evidence="3" id="KW-0472">Membrane</keyword>
<organism evidence="8 9">
    <name type="scientific">Allochromatium vinosum (strain ATCC 17899 / DSM 180 / NBRC 103801 / NCIMB 10441 / D)</name>
    <name type="common">Chromatium vinosum</name>
    <dbReference type="NCBI Taxonomy" id="572477"/>
    <lineage>
        <taxon>Bacteria</taxon>
        <taxon>Pseudomonadati</taxon>
        <taxon>Pseudomonadota</taxon>
        <taxon>Gammaproteobacteria</taxon>
        <taxon>Chromatiales</taxon>
        <taxon>Chromatiaceae</taxon>
        <taxon>Allochromatium</taxon>
    </lineage>
</organism>
<accession>D3RV76</accession>
<evidence type="ECO:0000256" key="6">
    <source>
        <dbReference type="ARBA" id="ARBA00023288"/>
    </source>
</evidence>
<evidence type="ECO:0000313" key="9">
    <source>
        <dbReference type="Proteomes" id="UP000001441"/>
    </source>
</evidence>
<dbReference type="AlphaFoldDB" id="D3RV76"/>
<dbReference type="PROSITE" id="PS51257">
    <property type="entry name" value="PROKAR_LIPOPROTEIN"/>
    <property type="match status" value="1"/>
</dbReference>
<dbReference type="GO" id="GO:0009279">
    <property type="term" value="C:cell outer membrane"/>
    <property type="evidence" value="ECO:0007669"/>
    <property type="project" value="UniProtKB-SubCell"/>
</dbReference>
<keyword evidence="9" id="KW-1185">Reference proteome</keyword>
<name>D3RV76_ALLVD</name>
<proteinExistence type="predicted"/>
<evidence type="ECO:0000256" key="4">
    <source>
        <dbReference type="ARBA" id="ARBA00023139"/>
    </source>
</evidence>
<dbReference type="InterPro" id="IPR032831">
    <property type="entry name" value="LptM_cons"/>
</dbReference>
<dbReference type="eggNOG" id="COG5567">
    <property type="taxonomic scope" value="Bacteria"/>
</dbReference>
<dbReference type="NCBIfam" id="NF047847">
    <property type="entry name" value="SS_mature_LptM"/>
    <property type="match status" value="1"/>
</dbReference>
<evidence type="ECO:0000256" key="1">
    <source>
        <dbReference type="ARBA" id="ARBA00004459"/>
    </source>
</evidence>
<gene>
    <name evidence="8" type="ordered locus">Alvin_2086</name>
</gene>
<keyword evidence="5" id="KW-0998">Cell outer membrane</keyword>
<feature type="region of interest" description="Disordered" evidence="7">
    <location>
        <begin position="36"/>
        <end position="65"/>
    </location>
</feature>
<evidence type="ECO:0000313" key="8">
    <source>
        <dbReference type="EMBL" id="ADC63008.1"/>
    </source>
</evidence>
<dbReference type="Pfam" id="PF13627">
    <property type="entry name" value="LptM_cons"/>
    <property type="match status" value="1"/>
</dbReference>
<sequence>MRCWANNLFIVIVVLLGTLAMLGACGQKGDLYLPEPVSTSAVPSGADVPTPPPAPLESGTGDAQP</sequence>
<comment type="subcellular location">
    <subcellularLocation>
        <location evidence="1">Cell outer membrane</location>
        <topology evidence="1">Lipid-anchor</topology>
    </subcellularLocation>
</comment>
<keyword evidence="4" id="KW-0564">Palmitate</keyword>
<keyword evidence="6" id="KW-0449">Lipoprotein</keyword>
<dbReference type="EMBL" id="CP001896">
    <property type="protein sequence ID" value="ADC63008.1"/>
    <property type="molecule type" value="Genomic_DNA"/>
</dbReference>
<evidence type="ECO:0008006" key="10">
    <source>
        <dbReference type="Google" id="ProtNLM"/>
    </source>
</evidence>
<protein>
    <recommendedName>
        <fullName evidence="10">Lipoprotein</fullName>
    </recommendedName>
</protein>
<evidence type="ECO:0000256" key="3">
    <source>
        <dbReference type="ARBA" id="ARBA00023136"/>
    </source>
</evidence>
<dbReference type="KEGG" id="alv:Alvin_2086"/>
<dbReference type="OrthoDB" id="8550022at2"/>
<evidence type="ECO:0000256" key="2">
    <source>
        <dbReference type="ARBA" id="ARBA00022729"/>
    </source>
</evidence>
<evidence type="ECO:0000256" key="7">
    <source>
        <dbReference type="SAM" id="MobiDB-lite"/>
    </source>
</evidence>
<dbReference type="STRING" id="572477.Alvin_2086"/>
<dbReference type="HOGENOM" id="CLU_206296_0_0_6"/>
<dbReference type="Proteomes" id="UP000001441">
    <property type="component" value="Chromosome"/>
</dbReference>